<feature type="signal peptide" evidence="2">
    <location>
        <begin position="1"/>
        <end position="22"/>
    </location>
</feature>
<sequence>MLSLHLTLLVIHLLLLFRTTFGSATVGKQTAKMMRLYTALKSLTTLRHLKTALQCFSPDKISLGETTKLISDRLSHWSMTPGWITSWTGDIIWDKFAVTSRHNPEPHCWVTFTILPEKYGLFETYEYLNFMQLPSFIDATSPSYYFIIMTAVATEVQHYLIKFDIITTLFQTEVIVVDATNVGEDPLIRLIYLNIITLSYPVLELNDQKLGTLCIASHKNVSVGWSYWRYSFVSCYQIRSNHEVLAALSSPFDRTSWASGLTCFALVILFLTALRAGSISSGIFLVVGISLENSVLLSQSIYEVKVKGNSYPFIALYTLVAIWVVLVGTISTNWYKTWFTMEMIIPMVYESPWTSLMDVEGIRILIPFGLLDKQSLENLPHLDFFRYKSFYLDIWCRCRERAADRSNHKLSAAYRSTAKRLEEMLKPHFGVLGSSLIPVKDGTFTADGSINDPPPYDRNALRDFPIQPIEYDEGDSYGVVKSLKTCEKVDLMDTKDNIAAITNYLNNGQKEIRFVNGDGDSFFDAIQVWSMYPVRESYFEKRLKAFICSGILSHLEFFV</sequence>
<keyword evidence="2" id="KW-0732">Signal</keyword>
<dbReference type="EMBL" id="LNIX01000026">
    <property type="protein sequence ID" value="OXA42295.1"/>
    <property type="molecule type" value="Genomic_DNA"/>
</dbReference>
<dbReference type="Proteomes" id="UP000198287">
    <property type="component" value="Unassembled WGS sequence"/>
</dbReference>
<keyword evidence="1" id="KW-0812">Transmembrane</keyword>
<protein>
    <submittedName>
        <fullName evidence="3">Uncharacterized protein</fullName>
    </submittedName>
</protein>
<dbReference type="AlphaFoldDB" id="A0A226D9Q8"/>
<gene>
    <name evidence="3" type="ORF">Fcan01_22885</name>
</gene>
<keyword evidence="1" id="KW-1133">Transmembrane helix</keyword>
<keyword evidence="1" id="KW-0472">Membrane</keyword>
<comment type="caution">
    <text evidence="3">The sequence shown here is derived from an EMBL/GenBank/DDBJ whole genome shotgun (WGS) entry which is preliminary data.</text>
</comment>
<feature type="chain" id="PRO_5012940308" evidence="2">
    <location>
        <begin position="23"/>
        <end position="559"/>
    </location>
</feature>
<organism evidence="3 4">
    <name type="scientific">Folsomia candida</name>
    <name type="common">Springtail</name>
    <dbReference type="NCBI Taxonomy" id="158441"/>
    <lineage>
        <taxon>Eukaryota</taxon>
        <taxon>Metazoa</taxon>
        <taxon>Ecdysozoa</taxon>
        <taxon>Arthropoda</taxon>
        <taxon>Hexapoda</taxon>
        <taxon>Collembola</taxon>
        <taxon>Entomobryomorpha</taxon>
        <taxon>Isotomoidea</taxon>
        <taxon>Isotomidae</taxon>
        <taxon>Proisotominae</taxon>
        <taxon>Folsomia</taxon>
    </lineage>
</organism>
<proteinExistence type="predicted"/>
<evidence type="ECO:0000313" key="3">
    <source>
        <dbReference type="EMBL" id="OXA42295.1"/>
    </source>
</evidence>
<reference evidence="3 4" key="1">
    <citation type="submission" date="2015-12" db="EMBL/GenBank/DDBJ databases">
        <title>The genome of Folsomia candida.</title>
        <authorList>
            <person name="Faddeeva A."/>
            <person name="Derks M.F."/>
            <person name="Anvar Y."/>
            <person name="Smit S."/>
            <person name="Van Straalen N."/>
            <person name="Roelofs D."/>
        </authorList>
    </citation>
    <scope>NUCLEOTIDE SEQUENCE [LARGE SCALE GENOMIC DNA]</scope>
    <source>
        <strain evidence="3 4">VU population</strain>
        <tissue evidence="3">Whole body</tissue>
    </source>
</reference>
<evidence type="ECO:0000256" key="1">
    <source>
        <dbReference type="SAM" id="Phobius"/>
    </source>
</evidence>
<evidence type="ECO:0000313" key="4">
    <source>
        <dbReference type="Proteomes" id="UP000198287"/>
    </source>
</evidence>
<feature type="transmembrane region" description="Helical" evidence="1">
    <location>
        <begin position="257"/>
        <end position="276"/>
    </location>
</feature>
<accession>A0A226D9Q8</accession>
<name>A0A226D9Q8_FOLCA</name>
<evidence type="ECO:0000256" key="2">
    <source>
        <dbReference type="SAM" id="SignalP"/>
    </source>
</evidence>
<keyword evidence="4" id="KW-1185">Reference proteome</keyword>
<feature type="transmembrane region" description="Helical" evidence="1">
    <location>
        <begin position="314"/>
        <end position="335"/>
    </location>
</feature>